<keyword evidence="1 2" id="KW-0103">Bromodomain</keyword>
<dbReference type="Gramene" id="AUR62029810-RA">
    <property type="protein sequence ID" value="AUR62029810-RA:cds"/>
    <property type="gene ID" value="AUR62029810"/>
</dbReference>
<feature type="region of interest" description="Disordered" evidence="3">
    <location>
        <begin position="1"/>
        <end position="68"/>
    </location>
</feature>
<feature type="compositionally biased region" description="Basic and acidic residues" evidence="3">
    <location>
        <begin position="95"/>
        <end position="114"/>
    </location>
</feature>
<evidence type="ECO:0000256" key="2">
    <source>
        <dbReference type="PROSITE-ProRule" id="PRU00035"/>
    </source>
</evidence>
<feature type="compositionally biased region" description="Basic residues" evidence="3">
    <location>
        <begin position="1"/>
        <end position="11"/>
    </location>
</feature>
<keyword evidence="6" id="KW-1185">Reference proteome</keyword>
<dbReference type="PANTHER" id="PTHR22881:SF26">
    <property type="entry name" value="BROMODOMAIN CONTAINING PROTEIN, EXPRESSED"/>
    <property type="match status" value="1"/>
</dbReference>
<dbReference type="PANTHER" id="PTHR22881">
    <property type="entry name" value="BROMODOMAIN CONTAINING PROTEIN"/>
    <property type="match status" value="1"/>
</dbReference>
<dbReference type="AlphaFoldDB" id="A0A803MI62"/>
<proteinExistence type="predicted"/>
<dbReference type="PRINTS" id="PR00503">
    <property type="entry name" value="BROMODOMAIN"/>
</dbReference>
<evidence type="ECO:0000313" key="5">
    <source>
        <dbReference type="EnsemblPlants" id="AUR62029810-RA:cds"/>
    </source>
</evidence>
<dbReference type="Pfam" id="PF00439">
    <property type="entry name" value="Bromodomain"/>
    <property type="match status" value="1"/>
</dbReference>
<protein>
    <recommendedName>
        <fullName evidence="4">Bromo domain-containing protein</fullName>
    </recommendedName>
</protein>
<dbReference type="InterPro" id="IPR001487">
    <property type="entry name" value="Bromodomain"/>
</dbReference>
<feature type="domain" description="Bromo" evidence="4">
    <location>
        <begin position="129"/>
        <end position="199"/>
    </location>
</feature>
<evidence type="ECO:0000259" key="4">
    <source>
        <dbReference type="PROSITE" id="PS50014"/>
    </source>
</evidence>
<dbReference type="InterPro" id="IPR036427">
    <property type="entry name" value="Bromodomain-like_sf"/>
</dbReference>
<dbReference type="PROSITE" id="PS50014">
    <property type="entry name" value="BROMODOMAIN_2"/>
    <property type="match status" value="1"/>
</dbReference>
<dbReference type="CDD" id="cd04369">
    <property type="entry name" value="Bromodomain"/>
    <property type="match status" value="1"/>
</dbReference>
<accession>A0A803MI62</accession>
<evidence type="ECO:0000313" key="6">
    <source>
        <dbReference type="Proteomes" id="UP000596660"/>
    </source>
</evidence>
<organism evidence="5 6">
    <name type="scientific">Chenopodium quinoa</name>
    <name type="common">Quinoa</name>
    <dbReference type="NCBI Taxonomy" id="63459"/>
    <lineage>
        <taxon>Eukaryota</taxon>
        <taxon>Viridiplantae</taxon>
        <taxon>Streptophyta</taxon>
        <taxon>Embryophyta</taxon>
        <taxon>Tracheophyta</taxon>
        <taxon>Spermatophyta</taxon>
        <taxon>Magnoliopsida</taxon>
        <taxon>eudicotyledons</taxon>
        <taxon>Gunneridae</taxon>
        <taxon>Pentapetalae</taxon>
        <taxon>Caryophyllales</taxon>
        <taxon>Chenopodiaceae</taxon>
        <taxon>Chenopodioideae</taxon>
        <taxon>Atripliceae</taxon>
        <taxon>Chenopodium</taxon>
    </lineage>
</organism>
<evidence type="ECO:0000256" key="3">
    <source>
        <dbReference type="SAM" id="MobiDB-lite"/>
    </source>
</evidence>
<reference evidence="5" key="2">
    <citation type="submission" date="2021-03" db="UniProtKB">
        <authorList>
            <consortium name="EnsemblPlants"/>
        </authorList>
    </citation>
    <scope>IDENTIFICATION</scope>
</reference>
<feature type="compositionally biased region" description="Basic and acidic residues" evidence="3">
    <location>
        <begin position="58"/>
        <end position="68"/>
    </location>
</feature>
<feature type="compositionally biased region" description="Polar residues" evidence="3">
    <location>
        <begin position="29"/>
        <end position="40"/>
    </location>
</feature>
<dbReference type="SMART" id="SM00297">
    <property type="entry name" value="BROMO"/>
    <property type="match status" value="1"/>
</dbReference>
<feature type="region of interest" description="Disordered" evidence="3">
    <location>
        <begin position="87"/>
        <end position="114"/>
    </location>
</feature>
<sequence length="682" mass="75915">MSRRGGQKRRVINFGDGERRRSPRLFGSISASSQKGNNIKASRETTSKHHLRLPPSCDSDRDQDDDKKIDSYSRSCAKLELKQSLKIPRPLNSHEQGERAPNHCDDHSKHDESWLPDKSSLELVLDTLQRKDTYDIFAEPVDPSEVEEYYEIIKEPMDFGTMRAKLHEGMYKNIQQFEHDVYLIFGNAMHFNSSSTVYFRQARALEDLAKNIFFVLKKDPKNFKMDFTAIRRRSSRKFGGEHSGLTFGSSGKLARDLGSNSMHTDLGRKGFGKERKTSFSGIDRRSTYKPWICLFDETSSAVSPLFCGTKPLIPENLEESGYKESFMSFARNLGPTAHRVAKNKLQGLWMQSSSSSRSQMNGWDSYSAHNSQAPAGSSLVQKEPANSLLCGTIPSTSLAASHRVIGIETANDIRKTSDVSTSGEKSAKSFVDIKSIIPCMSLGTSDCVLRDQAQGNMKNNKSISAIASGDKLKNQISVNHYGELDVITHTSENTEFARPRVLLKDGGTLSCHLNTMLPAVKETILEQFQAGNNFDLNQVQAIPSPSYLVGRSYEDDNLETREVKSCSGLFEATKFNHLSSTGHAKAAIYEDVTNMHPSSIPSQFNFNLPYSKSSMGKLGEVFENSSTTNGQQSAFQLPPELNSISPSPNVSKISFGKASGGYTNHNHGFYHENHHMTSPYTI</sequence>
<dbReference type="EnsemblPlants" id="AUR62029810-RA">
    <property type="protein sequence ID" value="AUR62029810-RA:cds"/>
    <property type="gene ID" value="AUR62029810"/>
</dbReference>
<dbReference type="SUPFAM" id="SSF47370">
    <property type="entry name" value="Bromodomain"/>
    <property type="match status" value="1"/>
</dbReference>
<reference evidence="5" key="1">
    <citation type="journal article" date="2017" name="Nature">
        <title>The genome of Chenopodium quinoa.</title>
        <authorList>
            <person name="Jarvis D.E."/>
            <person name="Ho Y.S."/>
            <person name="Lightfoot D.J."/>
            <person name="Schmoeckel S.M."/>
            <person name="Li B."/>
            <person name="Borm T.J.A."/>
            <person name="Ohyanagi H."/>
            <person name="Mineta K."/>
            <person name="Michell C.T."/>
            <person name="Saber N."/>
            <person name="Kharbatia N.M."/>
            <person name="Rupper R.R."/>
            <person name="Sharp A.R."/>
            <person name="Dally N."/>
            <person name="Boughton B.A."/>
            <person name="Woo Y.H."/>
            <person name="Gao G."/>
            <person name="Schijlen E.G.W.M."/>
            <person name="Guo X."/>
            <person name="Momin A.A."/>
            <person name="Negrao S."/>
            <person name="Al-Babili S."/>
            <person name="Gehring C."/>
            <person name="Roessner U."/>
            <person name="Jung C."/>
            <person name="Murphy K."/>
            <person name="Arold S.T."/>
            <person name="Gojobori T."/>
            <person name="van der Linden C.G."/>
            <person name="van Loo E.N."/>
            <person name="Jellen E.N."/>
            <person name="Maughan P.J."/>
            <person name="Tester M."/>
        </authorList>
    </citation>
    <scope>NUCLEOTIDE SEQUENCE [LARGE SCALE GENOMIC DNA]</scope>
    <source>
        <strain evidence="5">cv. PI 614886</strain>
    </source>
</reference>
<name>A0A803MI62_CHEQI</name>
<dbReference type="InterPro" id="IPR051831">
    <property type="entry name" value="Bromodomain_contain_prot"/>
</dbReference>
<dbReference type="Proteomes" id="UP000596660">
    <property type="component" value="Unplaced"/>
</dbReference>
<evidence type="ECO:0000256" key="1">
    <source>
        <dbReference type="ARBA" id="ARBA00023117"/>
    </source>
</evidence>
<dbReference type="Gene3D" id="1.20.920.10">
    <property type="entry name" value="Bromodomain-like"/>
    <property type="match status" value="1"/>
</dbReference>